<dbReference type="EMBL" id="BMFO01000003">
    <property type="protein sequence ID" value="GGF95449.1"/>
    <property type="molecule type" value="Genomic_DNA"/>
</dbReference>
<keyword evidence="16" id="KW-1185">Reference proteome</keyword>
<dbReference type="Gene3D" id="3.30.70.1170">
    <property type="entry name" value="Sun protein, domain 3"/>
    <property type="match status" value="1"/>
</dbReference>
<reference evidence="15" key="2">
    <citation type="submission" date="2020-09" db="EMBL/GenBank/DDBJ databases">
        <authorList>
            <person name="Sun Q."/>
            <person name="Zhou Y."/>
        </authorList>
    </citation>
    <scope>NUCLEOTIDE SEQUENCE</scope>
    <source>
        <strain evidence="15">CGMCC 1.12726</strain>
    </source>
</reference>
<dbReference type="GO" id="GO:0070475">
    <property type="term" value="P:rRNA base methylation"/>
    <property type="evidence" value="ECO:0007669"/>
    <property type="project" value="TreeGrafter"/>
</dbReference>
<feature type="binding site" evidence="13">
    <location>
        <begin position="252"/>
        <end position="258"/>
    </location>
    <ligand>
        <name>S-adenosyl-L-methionine</name>
        <dbReference type="ChEBI" id="CHEBI:59789"/>
    </ligand>
</feature>
<evidence type="ECO:0000256" key="2">
    <source>
        <dbReference type="ARBA" id="ARBA00004496"/>
    </source>
</evidence>
<dbReference type="RefSeq" id="WP_188449806.1">
    <property type="nucleotide sequence ID" value="NZ_BMFO01000003.1"/>
</dbReference>
<evidence type="ECO:0000259" key="14">
    <source>
        <dbReference type="PROSITE" id="PS51686"/>
    </source>
</evidence>
<evidence type="ECO:0000256" key="1">
    <source>
        <dbReference type="ARBA" id="ARBA00002724"/>
    </source>
</evidence>
<dbReference type="Pfam" id="PF01189">
    <property type="entry name" value="Methyltr_RsmB-F"/>
    <property type="match status" value="1"/>
</dbReference>
<comment type="similarity">
    <text evidence="13">Belongs to the class I-like SAM-binding methyltransferase superfamily. RsmB/NOP family.</text>
</comment>
<dbReference type="AlphaFoldDB" id="A0A917CRI4"/>
<dbReference type="CDD" id="cd02440">
    <property type="entry name" value="AdoMet_MTases"/>
    <property type="match status" value="1"/>
</dbReference>
<dbReference type="Proteomes" id="UP000632858">
    <property type="component" value="Unassembled WGS sequence"/>
</dbReference>
<evidence type="ECO:0000256" key="10">
    <source>
        <dbReference type="ARBA" id="ARBA00030399"/>
    </source>
</evidence>
<name>A0A917CRI4_9GAMM</name>
<dbReference type="InterPro" id="IPR006027">
    <property type="entry name" value="NusB_RsmB_TIM44"/>
</dbReference>
<comment type="catalytic activity">
    <reaction evidence="12">
        <text>cytidine(967) in 16S rRNA + S-adenosyl-L-methionine = 5-methylcytidine(967) in 16S rRNA + S-adenosyl-L-homocysteine + H(+)</text>
        <dbReference type="Rhea" id="RHEA:42748"/>
        <dbReference type="Rhea" id="RHEA-COMP:10219"/>
        <dbReference type="Rhea" id="RHEA-COMP:10220"/>
        <dbReference type="ChEBI" id="CHEBI:15378"/>
        <dbReference type="ChEBI" id="CHEBI:57856"/>
        <dbReference type="ChEBI" id="CHEBI:59789"/>
        <dbReference type="ChEBI" id="CHEBI:74483"/>
        <dbReference type="ChEBI" id="CHEBI:82748"/>
        <dbReference type="EC" id="2.1.1.176"/>
    </reaction>
</comment>
<dbReference type="SUPFAM" id="SSF48013">
    <property type="entry name" value="NusB-like"/>
    <property type="match status" value="1"/>
</dbReference>
<comment type="function">
    <text evidence="1">Specifically methylates the cytosine at position 967 (m5C967) of 16S rRNA.</text>
</comment>
<dbReference type="PROSITE" id="PS51686">
    <property type="entry name" value="SAM_MT_RSMB_NOP"/>
    <property type="match status" value="1"/>
</dbReference>
<dbReference type="NCBIfam" id="TIGR00563">
    <property type="entry name" value="rsmB"/>
    <property type="match status" value="1"/>
</dbReference>
<evidence type="ECO:0000256" key="8">
    <source>
        <dbReference type="ARBA" id="ARBA00022691"/>
    </source>
</evidence>
<keyword evidence="4" id="KW-0963">Cytoplasm</keyword>
<feature type="domain" description="SAM-dependent MTase RsmB/NOP-type" evidence="14">
    <location>
        <begin position="162"/>
        <end position="433"/>
    </location>
</feature>
<evidence type="ECO:0000256" key="11">
    <source>
        <dbReference type="ARBA" id="ARBA00031088"/>
    </source>
</evidence>
<dbReference type="GO" id="GO:0009383">
    <property type="term" value="F:rRNA (cytosine-C5-)-methyltransferase activity"/>
    <property type="evidence" value="ECO:0007669"/>
    <property type="project" value="TreeGrafter"/>
</dbReference>
<dbReference type="InterPro" id="IPR029063">
    <property type="entry name" value="SAM-dependent_MTases_sf"/>
</dbReference>
<evidence type="ECO:0000313" key="15">
    <source>
        <dbReference type="EMBL" id="GGF95449.1"/>
    </source>
</evidence>
<dbReference type="SUPFAM" id="SSF53335">
    <property type="entry name" value="S-adenosyl-L-methionine-dependent methyltransferases"/>
    <property type="match status" value="1"/>
</dbReference>
<keyword evidence="8 13" id="KW-0949">S-adenosyl-L-methionine</keyword>
<keyword evidence="7 13" id="KW-0808">Transferase</keyword>
<reference evidence="15" key="1">
    <citation type="journal article" date="2014" name="Int. J. Syst. Evol. Microbiol.">
        <title>Complete genome sequence of Corynebacterium casei LMG S-19264T (=DSM 44701T), isolated from a smear-ripened cheese.</title>
        <authorList>
            <consortium name="US DOE Joint Genome Institute (JGI-PGF)"/>
            <person name="Walter F."/>
            <person name="Albersmeier A."/>
            <person name="Kalinowski J."/>
            <person name="Ruckert C."/>
        </authorList>
    </citation>
    <scope>NUCLEOTIDE SEQUENCE</scope>
    <source>
        <strain evidence="15">CGMCC 1.12726</strain>
    </source>
</reference>
<evidence type="ECO:0000256" key="4">
    <source>
        <dbReference type="ARBA" id="ARBA00022490"/>
    </source>
</evidence>
<dbReference type="PRINTS" id="PR02008">
    <property type="entry name" value="RCMTFAMILY"/>
</dbReference>
<evidence type="ECO:0000256" key="3">
    <source>
        <dbReference type="ARBA" id="ARBA00012140"/>
    </source>
</evidence>
<comment type="caution">
    <text evidence="15">The sequence shown here is derived from an EMBL/GenBank/DDBJ whole genome shotgun (WGS) entry which is preliminary data.</text>
</comment>
<feature type="binding site" evidence="13">
    <location>
        <position position="303"/>
    </location>
    <ligand>
        <name>S-adenosyl-L-methionine</name>
        <dbReference type="ChEBI" id="CHEBI:59789"/>
    </ligand>
</feature>
<dbReference type="Gene3D" id="1.10.287.730">
    <property type="entry name" value="Helix hairpin bin"/>
    <property type="match status" value="1"/>
</dbReference>
<feature type="active site" description="Nucleophile" evidence="13">
    <location>
        <position position="375"/>
    </location>
</feature>
<proteinExistence type="inferred from homology"/>
<dbReference type="NCBIfam" id="NF008149">
    <property type="entry name" value="PRK10901.1"/>
    <property type="match status" value="1"/>
</dbReference>
<evidence type="ECO:0000256" key="5">
    <source>
        <dbReference type="ARBA" id="ARBA00022552"/>
    </source>
</evidence>
<keyword evidence="5" id="KW-0698">rRNA processing</keyword>
<dbReference type="GO" id="GO:0003723">
    <property type="term" value="F:RNA binding"/>
    <property type="evidence" value="ECO:0007669"/>
    <property type="project" value="UniProtKB-UniRule"/>
</dbReference>
<keyword evidence="6 13" id="KW-0489">Methyltransferase</keyword>
<dbReference type="InterPro" id="IPR004573">
    <property type="entry name" value="rRNA_ssu_MeTfrase_B"/>
</dbReference>
<dbReference type="Pfam" id="PF22458">
    <property type="entry name" value="RsmF-B_ferredox"/>
    <property type="match status" value="1"/>
</dbReference>
<sequence length="433" mass="47036">MNPAGAQVRVAAARAVLQVLQGRSLKAAMAQERSAFADARDRALLEAVCHGAIRHRRTLEFALAHFLAQPLERRDPLAHALLLIGLAQLHVLALPAHAAVSATIEAARLLDRGARAGLINAVLRRSQREGLAQSDDPGVRGNHPDWLLRQLQQDWPQDWSAIMDANNAQAPLWLRVNGRRTTRAAVAAMLQDAGVAHHLPEFPPQAIRIDDAIAPTRLPGWDEGLITVQDLSAQLAAEALAPGAGAQVLDLCAAPGGKAAQLAERDPAQLVLIDIDAERLQRVQDLFGRLQLQAETVRFAAADAALPLPDSLPAAYDAILLDAPCSATGIIRRQPDVKWHRQPKDIAALNTLQWRLLKNAWRHLRPGGRLLYSTCSVLKAENELLAAQFLAQNPDARALPLDARFGRVSGVGRQRLPGEDGGDGFFYVLFERI</sequence>
<evidence type="ECO:0000256" key="9">
    <source>
        <dbReference type="ARBA" id="ARBA00022884"/>
    </source>
</evidence>
<feature type="binding site" evidence="13">
    <location>
        <position position="274"/>
    </location>
    <ligand>
        <name>S-adenosyl-L-methionine</name>
        <dbReference type="ChEBI" id="CHEBI:59789"/>
    </ligand>
</feature>
<dbReference type="GO" id="GO:0005829">
    <property type="term" value="C:cytosol"/>
    <property type="evidence" value="ECO:0007669"/>
    <property type="project" value="TreeGrafter"/>
</dbReference>
<dbReference type="InterPro" id="IPR049560">
    <property type="entry name" value="MeTrfase_RsmB-F_NOP2_cat"/>
</dbReference>
<evidence type="ECO:0000256" key="13">
    <source>
        <dbReference type="PROSITE-ProRule" id="PRU01023"/>
    </source>
</evidence>
<dbReference type="InterPro" id="IPR023267">
    <property type="entry name" value="RCMT"/>
</dbReference>
<dbReference type="GO" id="GO:0006355">
    <property type="term" value="P:regulation of DNA-templated transcription"/>
    <property type="evidence" value="ECO:0007669"/>
    <property type="project" value="InterPro"/>
</dbReference>
<evidence type="ECO:0000256" key="12">
    <source>
        <dbReference type="ARBA" id="ARBA00047283"/>
    </source>
</evidence>
<dbReference type="InterPro" id="IPR054728">
    <property type="entry name" value="RsmB-like_ferredoxin"/>
</dbReference>
<dbReference type="EC" id="2.1.1.176" evidence="3"/>
<dbReference type="InterPro" id="IPR035926">
    <property type="entry name" value="NusB-like_sf"/>
</dbReference>
<organism evidence="15 16">
    <name type="scientific">Arenimonas maotaiensis</name>
    <dbReference type="NCBI Taxonomy" id="1446479"/>
    <lineage>
        <taxon>Bacteria</taxon>
        <taxon>Pseudomonadati</taxon>
        <taxon>Pseudomonadota</taxon>
        <taxon>Gammaproteobacteria</taxon>
        <taxon>Lysobacterales</taxon>
        <taxon>Lysobacteraceae</taxon>
        <taxon>Arenimonas</taxon>
    </lineage>
</organism>
<comment type="subcellular location">
    <subcellularLocation>
        <location evidence="2">Cytoplasm</location>
    </subcellularLocation>
</comment>
<gene>
    <name evidence="15" type="primary">rsmB</name>
    <name evidence="15" type="ORF">GCM10010960_16390</name>
</gene>
<evidence type="ECO:0000313" key="16">
    <source>
        <dbReference type="Proteomes" id="UP000632858"/>
    </source>
</evidence>
<dbReference type="PANTHER" id="PTHR22807:SF61">
    <property type="entry name" value="NOL1_NOP2_SUN FAMILY PROTEIN _ ANTITERMINATION NUSB DOMAIN-CONTAINING PROTEIN"/>
    <property type="match status" value="1"/>
</dbReference>
<accession>A0A917CRI4</accession>
<dbReference type="Pfam" id="PF01029">
    <property type="entry name" value="NusB"/>
    <property type="match status" value="1"/>
</dbReference>
<dbReference type="PANTHER" id="PTHR22807">
    <property type="entry name" value="NOP2 YEAST -RELATED NOL1/NOP2/FMU SUN DOMAIN-CONTAINING"/>
    <property type="match status" value="1"/>
</dbReference>
<feature type="binding site" evidence="13">
    <location>
        <position position="322"/>
    </location>
    <ligand>
        <name>S-adenosyl-L-methionine</name>
        <dbReference type="ChEBI" id="CHEBI:59789"/>
    </ligand>
</feature>
<evidence type="ECO:0000256" key="7">
    <source>
        <dbReference type="ARBA" id="ARBA00022679"/>
    </source>
</evidence>
<protein>
    <recommendedName>
        <fullName evidence="3">16S rRNA (cytosine(967)-C(5))-methyltransferase</fullName>
        <ecNumber evidence="3">2.1.1.176</ecNumber>
    </recommendedName>
    <alternativeName>
        <fullName evidence="10">16S rRNA m5C967 methyltransferase</fullName>
    </alternativeName>
    <alternativeName>
        <fullName evidence="11">rRNA (cytosine-C(5)-)-methyltransferase RsmB</fullName>
    </alternativeName>
</protein>
<dbReference type="Gene3D" id="1.10.940.10">
    <property type="entry name" value="NusB-like"/>
    <property type="match status" value="1"/>
</dbReference>
<keyword evidence="9 13" id="KW-0694">RNA-binding</keyword>
<evidence type="ECO:0000256" key="6">
    <source>
        <dbReference type="ARBA" id="ARBA00022603"/>
    </source>
</evidence>
<dbReference type="Gene3D" id="3.40.50.150">
    <property type="entry name" value="Vaccinia Virus protein VP39"/>
    <property type="match status" value="1"/>
</dbReference>
<dbReference type="InterPro" id="IPR001678">
    <property type="entry name" value="MeTrfase_RsmB-F_NOP2_dom"/>
</dbReference>